<gene>
    <name evidence="1" type="ORF">QOR41_06435</name>
</gene>
<reference evidence="1" key="1">
    <citation type="submission" date="2023-04" db="EMBL/GenBank/DDBJ databases">
        <title>The environmental microbiomes in feedlot watering bowls are a reservoir of florfenicol resistance for bovine respiratory disease pathogens.</title>
        <authorList>
            <person name="Kos D.W."/>
            <person name="Ruzzini A.C."/>
            <person name="Schreiner B."/>
            <person name="Jelinski M.D."/>
        </authorList>
    </citation>
    <scope>NUCLEOTIDE SEQUENCE</scope>
    <source>
        <strain evidence="1">WB3</strain>
    </source>
</reference>
<evidence type="ECO:0000313" key="1">
    <source>
        <dbReference type="EMBL" id="MDK1683479.1"/>
    </source>
</evidence>
<name>A0AAW6UV00_9GAMM</name>
<dbReference type="AlphaFoldDB" id="A0AAW6UV00"/>
<protein>
    <submittedName>
        <fullName evidence="1">Uncharacterized protein</fullName>
    </submittedName>
</protein>
<dbReference type="EMBL" id="JASKNE010000001">
    <property type="protein sequence ID" value="MDK1683479.1"/>
    <property type="molecule type" value="Genomic_DNA"/>
</dbReference>
<dbReference type="Proteomes" id="UP001241935">
    <property type="component" value="Unassembled WGS sequence"/>
</dbReference>
<evidence type="ECO:0000313" key="2">
    <source>
        <dbReference type="Proteomes" id="UP001241935"/>
    </source>
</evidence>
<accession>A0AAW6UV00</accession>
<proteinExistence type="predicted"/>
<dbReference type="RefSeq" id="WP_284066732.1">
    <property type="nucleotide sequence ID" value="NZ_JASKNE010000001.1"/>
</dbReference>
<comment type="caution">
    <text evidence="1">The sequence shown here is derived from an EMBL/GenBank/DDBJ whole genome shotgun (WGS) entry which is preliminary data.</text>
</comment>
<sequence length="96" mass="10450">MKIKYLKNAPQGKPGDISEVPDLQANILIKLKFAEPVDDGPLIEFLKNLNGTSVVDDFGSLVEAQKADIGPEVVAQKPIQKAKPIKPKQTRTSKAK</sequence>
<organism evidence="1 2">
    <name type="scientific">Acinetobacter terrestris</name>
    <dbReference type="NCBI Taxonomy" id="2529843"/>
    <lineage>
        <taxon>Bacteria</taxon>
        <taxon>Pseudomonadati</taxon>
        <taxon>Pseudomonadota</taxon>
        <taxon>Gammaproteobacteria</taxon>
        <taxon>Moraxellales</taxon>
        <taxon>Moraxellaceae</taxon>
        <taxon>Acinetobacter</taxon>
        <taxon>Acinetobacter Taxon 24</taxon>
    </lineage>
</organism>